<dbReference type="AlphaFoldDB" id="A0A150SN05"/>
<sequence length="164" mass="17672">MSTKPNFIARALAPLQVLPPFLRSRAQTVLFQRMVPFTGTAGIQFEEVGPDRVALRLANGRRVHNHIGGVHAAAAGLLAETATGFVVAVNLPDDKLPLLRSMKVDYTRRARGGLRAVATLSPEQRQAFLDQPKGDVAVAVTVTDEGGASPMECEFVWAWVTKGV</sequence>
<name>A0A150SN05_SORCE</name>
<dbReference type="InterPro" id="IPR029069">
    <property type="entry name" value="HotDog_dom_sf"/>
</dbReference>
<organism evidence="1 2">
    <name type="scientific">Sorangium cellulosum</name>
    <name type="common">Polyangium cellulosum</name>
    <dbReference type="NCBI Taxonomy" id="56"/>
    <lineage>
        <taxon>Bacteria</taxon>
        <taxon>Pseudomonadati</taxon>
        <taxon>Myxococcota</taxon>
        <taxon>Polyangia</taxon>
        <taxon>Polyangiales</taxon>
        <taxon>Polyangiaceae</taxon>
        <taxon>Sorangium</taxon>
    </lineage>
</organism>
<evidence type="ECO:0000313" key="1">
    <source>
        <dbReference type="EMBL" id="KYG03802.1"/>
    </source>
</evidence>
<dbReference type="EMBL" id="JEMC01000157">
    <property type="protein sequence ID" value="KYG03802.1"/>
    <property type="molecule type" value="Genomic_DNA"/>
</dbReference>
<accession>A0A150SN05</accession>
<gene>
    <name evidence="1" type="ORF">BE18_15490</name>
</gene>
<proteinExistence type="predicted"/>
<evidence type="ECO:0008006" key="3">
    <source>
        <dbReference type="Google" id="ProtNLM"/>
    </source>
</evidence>
<protein>
    <recommendedName>
        <fullName evidence="3">DUF4442 domain-containing protein</fullName>
    </recommendedName>
</protein>
<comment type="caution">
    <text evidence="1">The sequence shown here is derived from an EMBL/GenBank/DDBJ whole genome shotgun (WGS) entry which is preliminary data.</text>
</comment>
<dbReference type="Pfam" id="PF14539">
    <property type="entry name" value="DUF4442"/>
    <property type="match status" value="1"/>
</dbReference>
<dbReference type="Gene3D" id="3.10.129.10">
    <property type="entry name" value="Hotdog Thioesterase"/>
    <property type="match status" value="1"/>
</dbReference>
<dbReference type="Proteomes" id="UP000075515">
    <property type="component" value="Unassembled WGS sequence"/>
</dbReference>
<reference evidence="1 2" key="1">
    <citation type="submission" date="2014-02" db="EMBL/GenBank/DDBJ databases">
        <title>The small core and large imbalanced accessory genome model reveals a collaborative survival strategy of Sorangium cellulosum strains in nature.</title>
        <authorList>
            <person name="Han K."/>
            <person name="Peng R."/>
            <person name="Blom J."/>
            <person name="Li Y.-Z."/>
        </authorList>
    </citation>
    <scope>NUCLEOTIDE SEQUENCE [LARGE SCALE GENOMIC DNA]</scope>
    <source>
        <strain evidence="1 2">So0149</strain>
    </source>
</reference>
<dbReference type="InterPro" id="IPR027961">
    <property type="entry name" value="DUF4442"/>
</dbReference>
<feature type="non-terminal residue" evidence="1">
    <location>
        <position position="164"/>
    </location>
</feature>
<dbReference type="CDD" id="cd03443">
    <property type="entry name" value="PaaI_thioesterase"/>
    <property type="match status" value="1"/>
</dbReference>
<dbReference type="SUPFAM" id="SSF54637">
    <property type="entry name" value="Thioesterase/thiol ester dehydrase-isomerase"/>
    <property type="match status" value="1"/>
</dbReference>
<evidence type="ECO:0000313" key="2">
    <source>
        <dbReference type="Proteomes" id="UP000075515"/>
    </source>
</evidence>